<sequence>MAQPRGLGPGAQLGHGLSRRPVQPSLARLLVADPQLASHHPSGDVPQGRPEGRVQDGSRVAEQRGADRAGSQQSPAGAGPSVTARRGGDQVPGRGQDSGGGRLAGPAGVVGAAAFLPGAGLRGVQDLRPLRKLRRRAEGGVEQERVPDRDTHRAKRHLVPARDDVPPPTRADPVR</sequence>
<gene>
    <name evidence="2" type="ORF">pFRL6_13</name>
</gene>
<accession>V9Z3M9</accession>
<name>V9Z3M9_9ACTN</name>
<feature type="compositionally biased region" description="Low complexity" evidence="1">
    <location>
        <begin position="104"/>
        <end position="123"/>
    </location>
</feature>
<evidence type="ECO:0000313" key="2">
    <source>
        <dbReference type="EMBL" id="AHE40100.1"/>
    </source>
</evidence>
<feature type="compositionally biased region" description="Basic and acidic residues" evidence="1">
    <location>
        <begin position="50"/>
        <end position="67"/>
    </location>
</feature>
<geneLocation type="plasmid" evidence="2">
    <name>pFRL6</name>
</geneLocation>
<feature type="compositionally biased region" description="Pro residues" evidence="1">
    <location>
        <begin position="166"/>
        <end position="175"/>
    </location>
</feature>
<protein>
    <submittedName>
        <fullName evidence="2">Uncharacterized protein</fullName>
    </submittedName>
</protein>
<feature type="compositionally biased region" description="Basic and acidic residues" evidence="1">
    <location>
        <begin position="136"/>
        <end position="151"/>
    </location>
</feature>
<keyword evidence="2" id="KW-0614">Plasmid</keyword>
<dbReference type="AlphaFoldDB" id="V9Z3M9"/>
<evidence type="ECO:0000256" key="1">
    <source>
        <dbReference type="SAM" id="MobiDB-lite"/>
    </source>
</evidence>
<reference evidence="2" key="1">
    <citation type="submission" date="2013-09" db="EMBL/GenBank/DDBJ databases">
        <title>Complete nucleotide sequence of Streptomyces linear plasmid pFRL6.</title>
        <authorList>
            <person name="Chen Z."/>
            <person name="Fang P."/>
            <person name="Qin Z."/>
        </authorList>
    </citation>
    <scope>NUCLEOTIDE SEQUENCE</scope>
    <source>
        <plasmid evidence="2">pFRL6</plasmid>
    </source>
</reference>
<organism evidence="2">
    <name type="scientific">Streptomyces sp. F12</name>
    <dbReference type="NCBI Taxonomy" id="1436084"/>
    <lineage>
        <taxon>Bacteria</taxon>
        <taxon>Bacillati</taxon>
        <taxon>Actinomycetota</taxon>
        <taxon>Actinomycetes</taxon>
        <taxon>Kitasatosporales</taxon>
        <taxon>Streptomycetaceae</taxon>
        <taxon>Streptomyces</taxon>
    </lineage>
</organism>
<dbReference type="EMBL" id="KF602051">
    <property type="protein sequence ID" value="AHE40100.1"/>
    <property type="molecule type" value="Genomic_DNA"/>
</dbReference>
<feature type="region of interest" description="Disordered" evidence="1">
    <location>
        <begin position="1"/>
        <end position="175"/>
    </location>
</feature>
<proteinExistence type="predicted"/>